<dbReference type="NCBIfam" id="TIGR00459">
    <property type="entry name" value="aspS_bact"/>
    <property type="match status" value="1"/>
</dbReference>
<evidence type="ECO:0000256" key="2">
    <source>
        <dbReference type="ARBA" id="ARBA00022490"/>
    </source>
</evidence>
<comment type="similarity">
    <text evidence="1 8">Belongs to the class-II aminoacyl-tRNA synthetase family. Type 1 subfamily.</text>
</comment>
<keyword evidence="7 8" id="KW-0030">Aminoacyl-tRNA synthetase</keyword>
<comment type="caution">
    <text evidence="8">Lacks conserved residue(s) required for the propagation of feature annotation.</text>
</comment>
<evidence type="ECO:0000256" key="6">
    <source>
        <dbReference type="ARBA" id="ARBA00022917"/>
    </source>
</evidence>
<keyword evidence="3 8" id="KW-0436">Ligase</keyword>
<dbReference type="GO" id="GO:0004815">
    <property type="term" value="F:aspartate-tRNA ligase activity"/>
    <property type="evidence" value="ECO:0007669"/>
    <property type="project" value="UniProtKB-EC"/>
</dbReference>
<proteinExistence type="inferred from homology"/>
<evidence type="ECO:0000256" key="1">
    <source>
        <dbReference type="ARBA" id="ARBA00006303"/>
    </source>
</evidence>
<dbReference type="SUPFAM" id="SSF50249">
    <property type="entry name" value="Nucleic acid-binding proteins"/>
    <property type="match status" value="1"/>
</dbReference>
<feature type="binding site" evidence="8">
    <location>
        <position position="176"/>
    </location>
    <ligand>
        <name>L-aspartate</name>
        <dbReference type="ChEBI" id="CHEBI:29991"/>
    </ligand>
</feature>
<gene>
    <name evidence="8 10" type="primary">aspS</name>
    <name evidence="10" type="ORF">P6P90_04030</name>
</gene>
<keyword evidence="11" id="KW-1185">Reference proteome</keyword>
<reference evidence="10 11" key="1">
    <citation type="submission" date="2023-04" db="EMBL/GenBank/DDBJ databases">
        <title>Ectobacillus antri isolated from activated sludge.</title>
        <authorList>
            <person name="Yan P."/>
            <person name="Liu X."/>
        </authorList>
    </citation>
    <scope>NUCLEOTIDE SEQUENCE [LARGE SCALE GENOMIC DNA]</scope>
    <source>
        <strain evidence="10 11">C18H</strain>
    </source>
</reference>
<evidence type="ECO:0000259" key="9">
    <source>
        <dbReference type="PROSITE" id="PS50862"/>
    </source>
</evidence>
<keyword evidence="2 8" id="KW-0963">Cytoplasm</keyword>
<dbReference type="Proteomes" id="UP001218246">
    <property type="component" value="Unassembled WGS sequence"/>
</dbReference>
<feature type="binding site" evidence="8">
    <location>
        <position position="231"/>
    </location>
    <ligand>
        <name>ATP</name>
        <dbReference type="ChEBI" id="CHEBI:30616"/>
    </ligand>
</feature>
<feature type="binding site" evidence="8">
    <location>
        <position position="450"/>
    </location>
    <ligand>
        <name>L-aspartate</name>
        <dbReference type="ChEBI" id="CHEBI:29991"/>
    </ligand>
</feature>
<dbReference type="SUPFAM" id="SSF55681">
    <property type="entry name" value="Class II aaRS and biotin synthetases"/>
    <property type="match status" value="1"/>
</dbReference>
<comment type="subcellular location">
    <subcellularLocation>
        <location evidence="8">Cytoplasm</location>
    </subcellularLocation>
</comment>
<feature type="binding site" evidence="8">
    <location>
        <position position="491"/>
    </location>
    <ligand>
        <name>L-aspartate</name>
        <dbReference type="ChEBI" id="CHEBI:29991"/>
    </ligand>
</feature>
<dbReference type="Pfam" id="PF00152">
    <property type="entry name" value="tRNA-synt_2"/>
    <property type="match status" value="1"/>
</dbReference>
<keyword evidence="4 8" id="KW-0547">Nucleotide-binding</keyword>
<comment type="subunit">
    <text evidence="8">Homodimer.</text>
</comment>
<dbReference type="PANTHER" id="PTHR22594:SF5">
    <property type="entry name" value="ASPARTATE--TRNA LIGASE, MITOCHONDRIAL"/>
    <property type="match status" value="1"/>
</dbReference>
<dbReference type="PRINTS" id="PR01042">
    <property type="entry name" value="TRNASYNTHASP"/>
</dbReference>
<dbReference type="InterPro" id="IPR045864">
    <property type="entry name" value="aa-tRNA-synth_II/BPL/LPL"/>
</dbReference>
<dbReference type="NCBIfam" id="NF001750">
    <property type="entry name" value="PRK00476.1"/>
    <property type="match status" value="1"/>
</dbReference>
<dbReference type="Gene3D" id="2.40.50.140">
    <property type="entry name" value="Nucleic acid-binding proteins"/>
    <property type="match status" value="1"/>
</dbReference>
<keyword evidence="6 8" id="KW-0648">Protein biosynthesis</keyword>
<dbReference type="EC" id="6.1.1.23" evidence="8"/>
<accession>A0ABT6H1J0</accession>
<dbReference type="Gene3D" id="3.30.930.10">
    <property type="entry name" value="Bira Bifunctional Protein, Domain 2"/>
    <property type="match status" value="1"/>
</dbReference>
<evidence type="ECO:0000256" key="3">
    <source>
        <dbReference type="ARBA" id="ARBA00022598"/>
    </source>
</evidence>
<dbReference type="InterPro" id="IPR047090">
    <property type="entry name" value="AspRS_core"/>
</dbReference>
<evidence type="ECO:0000313" key="11">
    <source>
        <dbReference type="Proteomes" id="UP001218246"/>
    </source>
</evidence>
<dbReference type="HAMAP" id="MF_00044">
    <property type="entry name" value="Asp_tRNA_synth_type1"/>
    <property type="match status" value="1"/>
</dbReference>
<evidence type="ECO:0000256" key="8">
    <source>
        <dbReference type="HAMAP-Rule" id="MF_00044"/>
    </source>
</evidence>
<dbReference type="PROSITE" id="PS50862">
    <property type="entry name" value="AA_TRNA_LIGASE_II"/>
    <property type="match status" value="1"/>
</dbReference>
<dbReference type="InterPro" id="IPR029351">
    <property type="entry name" value="GAD_dom"/>
</dbReference>
<dbReference type="Pfam" id="PF02938">
    <property type="entry name" value="GAD"/>
    <property type="match status" value="1"/>
</dbReference>
<dbReference type="InterPro" id="IPR012340">
    <property type="entry name" value="NA-bd_OB-fold"/>
</dbReference>
<dbReference type="InterPro" id="IPR002312">
    <property type="entry name" value="Asp/Asn-tRNA-synth_IIb"/>
</dbReference>
<dbReference type="SUPFAM" id="SSF55261">
    <property type="entry name" value="GAD domain-like"/>
    <property type="match status" value="1"/>
</dbReference>
<evidence type="ECO:0000256" key="5">
    <source>
        <dbReference type="ARBA" id="ARBA00022840"/>
    </source>
</evidence>
<feature type="binding site" evidence="8">
    <location>
        <position position="484"/>
    </location>
    <ligand>
        <name>ATP</name>
        <dbReference type="ChEBI" id="CHEBI:30616"/>
    </ligand>
</feature>
<name>A0ABT6H1J0_9BACI</name>
<dbReference type="InterPro" id="IPR006195">
    <property type="entry name" value="aa-tRNA-synth_II"/>
</dbReference>
<dbReference type="Gene3D" id="3.30.1360.30">
    <property type="entry name" value="GAD-like domain"/>
    <property type="match status" value="1"/>
</dbReference>
<sequence length="590" mass="66453">MAERTHYCGEVTLQEAGSTVQLKGWVQKRRDLGGLIFIDLRDRTGIVQVVFTPETSAEALKLAEGIRNEYVLHVKGTVVERAEGQINKNLATGYIEVQATDVRILNTAKTPPFTIADKTDVSEDVRLKYRYLDLRRPVMLETFKLRHKVTKAMRDFLDGEQFIEVETPILTKSTPEGARDYLVPSRVHSGEFYALPQSPQIFKQLLMVGGFERYYQVARCFRDEDLRADRQPEFTQIDIETSFLTQEEIIEMMERMMSGVMRDAKGVEVILPFPRMTYDEAMSRYGSDKPDTRFGMELTNLSEFAVDCGFKVFTSAVEAGGQVKAINAKGAADRYSRKDIDALTEFVKIYGAKGLAWLKVEADGLKGPIAKFFGEEDSATIIRLLEAEVGDLLLFVADKKSVVADSLGALRLKLGKELGLIDESKYNFLWVTDWPLLEYDEEQGRYFAAHHPFTMPFREDLPLLDTDPSQVRAQAYDLVLNGYELGGGSLRIYERDVQEKMFRVLGFSQEEAQEQFGFLLEAFDYGTPPHGGIALGLDRLVMLLAGRTNLRDTIAFPKTASASCLLTDAPGEVATAQLDELHLQLKVTKE</sequence>
<dbReference type="InterPro" id="IPR004524">
    <property type="entry name" value="Asp-tRNA-ligase_1"/>
</dbReference>
<comment type="caution">
    <text evidence="10">The sequence shown here is derived from an EMBL/GenBank/DDBJ whole genome shotgun (WGS) entry which is preliminary data.</text>
</comment>
<keyword evidence="5 8" id="KW-0067">ATP-binding</keyword>
<dbReference type="InterPro" id="IPR004365">
    <property type="entry name" value="NA-bd_OB_tRNA"/>
</dbReference>
<feature type="domain" description="Aminoacyl-transfer RNA synthetases class-II family profile" evidence="9">
    <location>
        <begin position="111"/>
        <end position="557"/>
    </location>
</feature>
<evidence type="ECO:0000256" key="4">
    <source>
        <dbReference type="ARBA" id="ARBA00022741"/>
    </source>
</evidence>
<feature type="binding site" evidence="8">
    <location>
        <position position="222"/>
    </location>
    <ligand>
        <name>L-aspartate</name>
        <dbReference type="ChEBI" id="CHEBI:29991"/>
    </ligand>
</feature>
<dbReference type="InterPro" id="IPR004364">
    <property type="entry name" value="Aa-tRNA-synt_II"/>
</dbReference>
<dbReference type="RefSeq" id="WP_124563280.1">
    <property type="nucleotide sequence ID" value="NZ_JARRRY010000001.1"/>
</dbReference>
<dbReference type="PANTHER" id="PTHR22594">
    <property type="entry name" value="ASPARTYL/LYSYL-TRNA SYNTHETASE"/>
    <property type="match status" value="1"/>
</dbReference>
<protein>
    <recommendedName>
        <fullName evidence="8">Aspartate--tRNA(Asp/Asn) ligase</fullName>
        <ecNumber evidence="8">6.1.1.23</ecNumber>
    </recommendedName>
    <alternativeName>
        <fullName evidence="8">Aspartyl-tRNA synthetase</fullName>
        <shortName evidence="8">AspRS</shortName>
    </alternativeName>
    <alternativeName>
        <fullName evidence="8">Non-discriminating aspartyl-tRNA synthetase</fullName>
        <shortName evidence="8">ND-AspRS</shortName>
    </alternativeName>
</protein>
<dbReference type="CDD" id="cd00777">
    <property type="entry name" value="AspRS_core"/>
    <property type="match status" value="1"/>
</dbReference>
<dbReference type="InterPro" id="IPR004115">
    <property type="entry name" value="GAD-like_sf"/>
</dbReference>
<evidence type="ECO:0000256" key="7">
    <source>
        <dbReference type="ARBA" id="ARBA00023146"/>
    </source>
</evidence>
<evidence type="ECO:0000313" key="10">
    <source>
        <dbReference type="EMBL" id="MDG5753167.1"/>
    </source>
</evidence>
<feature type="site" description="Important for tRNA non-discrimination" evidence="8">
    <location>
        <position position="84"/>
    </location>
</feature>
<organism evidence="10 11">
    <name type="scientific">Ectobacillus antri</name>
    <dbReference type="NCBI Taxonomy" id="2486280"/>
    <lineage>
        <taxon>Bacteria</taxon>
        <taxon>Bacillati</taxon>
        <taxon>Bacillota</taxon>
        <taxon>Bacilli</taxon>
        <taxon>Bacillales</taxon>
        <taxon>Bacillaceae</taxon>
        <taxon>Ectobacillus</taxon>
    </lineage>
</organism>
<feature type="binding site" evidence="8">
    <location>
        <begin position="222"/>
        <end position="224"/>
    </location>
    <ligand>
        <name>ATP</name>
        <dbReference type="ChEBI" id="CHEBI:30616"/>
    </ligand>
</feature>
<comment type="catalytic activity">
    <reaction evidence="8">
        <text>tRNA(Asx) + L-aspartate + ATP = L-aspartyl-tRNA(Asx) + AMP + diphosphate</text>
        <dbReference type="Rhea" id="RHEA:18349"/>
        <dbReference type="Rhea" id="RHEA-COMP:9710"/>
        <dbReference type="Rhea" id="RHEA-COMP:9711"/>
        <dbReference type="ChEBI" id="CHEBI:29991"/>
        <dbReference type="ChEBI" id="CHEBI:30616"/>
        <dbReference type="ChEBI" id="CHEBI:33019"/>
        <dbReference type="ChEBI" id="CHEBI:78442"/>
        <dbReference type="ChEBI" id="CHEBI:78516"/>
        <dbReference type="ChEBI" id="CHEBI:456215"/>
        <dbReference type="EC" id="6.1.1.23"/>
    </reaction>
</comment>
<feature type="binding site" evidence="8">
    <location>
        <begin position="536"/>
        <end position="539"/>
    </location>
    <ligand>
        <name>ATP</name>
        <dbReference type="ChEBI" id="CHEBI:30616"/>
    </ligand>
</feature>
<feature type="region of interest" description="Aspartate" evidence="8">
    <location>
        <begin position="200"/>
        <end position="203"/>
    </location>
</feature>
<dbReference type="InterPro" id="IPR047089">
    <property type="entry name" value="Asp-tRNA-ligase_1_N"/>
</dbReference>
<comment type="function">
    <text evidence="8">Aspartyl-tRNA synthetase with relaxed tRNA specificity since it is able to aspartylate not only its cognate tRNA(Asp) but also tRNA(Asn). Reaction proceeds in two steps: L-aspartate is first activated by ATP to form Asp-AMP and then transferred to the acceptor end of tRNA(Asp/Asn).</text>
</comment>
<dbReference type="Pfam" id="PF01336">
    <property type="entry name" value="tRNA_anti-codon"/>
    <property type="match status" value="1"/>
</dbReference>
<dbReference type="EMBL" id="JARULN010000002">
    <property type="protein sequence ID" value="MDG5753167.1"/>
    <property type="molecule type" value="Genomic_DNA"/>
</dbReference>
<dbReference type="CDD" id="cd04317">
    <property type="entry name" value="EcAspRS_like_N"/>
    <property type="match status" value="1"/>
</dbReference>